<reference evidence="2" key="1">
    <citation type="submission" date="2020-06" db="EMBL/GenBank/DDBJ databases">
        <authorList>
            <person name="Li T."/>
            <person name="Hu X."/>
            <person name="Zhang T."/>
            <person name="Song X."/>
            <person name="Zhang H."/>
            <person name="Dai N."/>
            <person name="Sheng W."/>
            <person name="Hou X."/>
            <person name="Wei L."/>
        </authorList>
    </citation>
    <scope>NUCLEOTIDE SEQUENCE</scope>
    <source>
        <strain evidence="2">G02</strain>
        <tissue evidence="2">Leaf</tissue>
    </source>
</reference>
<organism evidence="2">
    <name type="scientific">Sesamum radiatum</name>
    <name type="common">Black benniseed</name>
    <dbReference type="NCBI Taxonomy" id="300843"/>
    <lineage>
        <taxon>Eukaryota</taxon>
        <taxon>Viridiplantae</taxon>
        <taxon>Streptophyta</taxon>
        <taxon>Embryophyta</taxon>
        <taxon>Tracheophyta</taxon>
        <taxon>Spermatophyta</taxon>
        <taxon>Magnoliopsida</taxon>
        <taxon>eudicotyledons</taxon>
        <taxon>Gunneridae</taxon>
        <taxon>Pentapetalae</taxon>
        <taxon>asterids</taxon>
        <taxon>lamiids</taxon>
        <taxon>Lamiales</taxon>
        <taxon>Pedaliaceae</taxon>
        <taxon>Sesamum</taxon>
    </lineage>
</organism>
<proteinExistence type="predicted"/>
<evidence type="ECO:0000313" key="2">
    <source>
        <dbReference type="EMBL" id="KAL0355347.1"/>
    </source>
</evidence>
<dbReference type="AlphaFoldDB" id="A0AAW2PJT3"/>
<reference evidence="2" key="2">
    <citation type="journal article" date="2024" name="Plant">
        <title>Genomic evolution and insights into agronomic trait innovations of Sesamum species.</title>
        <authorList>
            <person name="Miao H."/>
            <person name="Wang L."/>
            <person name="Qu L."/>
            <person name="Liu H."/>
            <person name="Sun Y."/>
            <person name="Le M."/>
            <person name="Wang Q."/>
            <person name="Wei S."/>
            <person name="Zheng Y."/>
            <person name="Lin W."/>
            <person name="Duan Y."/>
            <person name="Cao H."/>
            <person name="Xiong S."/>
            <person name="Wang X."/>
            <person name="Wei L."/>
            <person name="Li C."/>
            <person name="Ma Q."/>
            <person name="Ju M."/>
            <person name="Zhao R."/>
            <person name="Li G."/>
            <person name="Mu C."/>
            <person name="Tian Q."/>
            <person name="Mei H."/>
            <person name="Zhang T."/>
            <person name="Gao T."/>
            <person name="Zhang H."/>
        </authorList>
    </citation>
    <scope>NUCLEOTIDE SEQUENCE</scope>
    <source>
        <strain evidence="2">G02</strain>
    </source>
</reference>
<feature type="region of interest" description="Disordered" evidence="1">
    <location>
        <begin position="1"/>
        <end position="35"/>
    </location>
</feature>
<comment type="caution">
    <text evidence="2">The sequence shown here is derived from an EMBL/GenBank/DDBJ whole genome shotgun (WGS) entry which is preliminary data.</text>
</comment>
<dbReference type="Gene3D" id="3.10.10.10">
    <property type="entry name" value="HIV Type 1 Reverse Transcriptase, subunit A, domain 1"/>
    <property type="match status" value="1"/>
</dbReference>
<dbReference type="EMBL" id="JACGWJ010000017">
    <property type="protein sequence ID" value="KAL0355347.1"/>
    <property type="molecule type" value="Genomic_DNA"/>
</dbReference>
<gene>
    <name evidence="2" type="ORF">Sradi_3981600</name>
</gene>
<protein>
    <recommendedName>
        <fullName evidence="3">Reverse transcriptase domain-containing protein</fullName>
    </recommendedName>
</protein>
<accession>A0AAW2PJT3</accession>
<evidence type="ECO:0008006" key="3">
    <source>
        <dbReference type="Google" id="ProtNLM"/>
    </source>
</evidence>
<sequence>MSPDEVLKEAPSCKRGKDNELEEELETGRGTPHKVQPTEELLNIELIPGVVGKTTRIGSRMNDATQKEMIQCIQRNIDVFAWTPKDLEGIDPKVITHHLNINPHVKPVKQKKKYFGPAKDKIIQAEIDKLMAAAHIEEQFPE</sequence>
<feature type="compositionally biased region" description="Basic and acidic residues" evidence="1">
    <location>
        <begin position="1"/>
        <end position="19"/>
    </location>
</feature>
<evidence type="ECO:0000256" key="1">
    <source>
        <dbReference type="SAM" id="MobiDB-lite"/>
    </source>
</evidence>
<name>A0AAW2PJT3_SESRA</name>